<gene>
    <name evidence="8" type="ORF">TVAG_489660</name>
</gene>
<dbReference type="GO" id="GO:0006611">
    <property type="term" value="P:protein export from nucleus"/>
    <property type="evidence" value="ECO:0000318"/>
    <property type="project" value="GO_Central"/>
</dbReference>
<keyword evidence="5" id="KW-0963">Cytoplasm</keyword>
<comment type="similarity">
    <text evidence="3">Belongs to the exportin family.</text>
</comment>
<comment type="subcellular location">
    <subcellularLocation>
        <location evidence="2">Cytoplasm</location>
    </subcellularLocation>
    <subcellularLocation>
        <location evidence="1">Nucleus</location>
    </subcellularLocation>
</comment>
<reference evidence="8" key="1">
    <citation type="submission" date="2006-10" db="EMBL/GenBank/DDBJ databases">
        <authorList>
            <person name="Amadeo P."/>
            <person name="Zhao Q."/>
            <person name="Wortman J."/>
            <person name="Fraser-Liggett C."/>
            <person name="Carlton J."/>
        </authorList>
    </citation>
    <scope>NUCLEOTIDE SEQUENCE</scope>
    <source>
        <strain evidence="8">G3</strain>
    </source>
</reference>
<dbReference type="AlphaFoldDB" id="A2FEK1"/>
<dbReference type="GO" id="GO:0005049">
    <property type="term" value="F:nuclear export signal receptor activity"/>
    <property type="evidence" value="ECO:0000318"/>
    <property type="project" value="GO_Central"/>
</dbReference>
<dbReference type="PANTHER" id="PTHR12596:SF2">
    <property type="entry name" value="EXPORTIN-7 ISOFORM X1"/>
    <property type="match status" value="1"/>
</dbReference>
<dbReference type="eggNOG" id="KOG1410">
    <property type="taxonomic scope" value="Eukaryota"/>
</dbReference>
<reference evidence="8" key="2">
    <citation type="journal article" date="2007" name="Science">
        <title>Draft genome sequence of the sexually transmitted pathogen Trichomonas vaginalis.</title>
        <authorList>
            <person name="Carlton J.M."/>
            <person name="Hirt R.P."/>
            <person name="Silva J.C."/>
            <person name="Delcher A.L."/>
            <person name="Schatz M."/>
            <person name="Zhao Q."/>
            <person name="Wortman J.R."/>
            <person name="Bidwell S.L."/>
            <person name="Alsmark U.C.M."/>
            <person name="Besteiro S."/>
            <person name="Sicheritz-Ponten T."/>
            <person name="Noel C.J."/>
            <person name="Dacks J.B."/>
            <person name="Foster P.G."/>
            <person name="Simillion C."/>
            <person name="Van de Peer Y."/>
            <person name="Miranda-Saavedra D."/>
            <person name="Barton G.J."/>
            <person name="Westrop G.D."/>
            <person name="Mueller S."/>
            <person name="Dessi D."/>
            <person name="Fiori P.L."/>
            <person name="Ren Q."/>
            <person name="Paulsen I."/>
            <person name="Zhang H."/>
            <person name="Bastida-Corcuera F.D."/>
            <person name="Simoes-Barbosa A."/>
            <person name="Brown M.T."/>
            <person name="Hayes R.D."/>
            <person name="Mukherjee M."/>
            <person name="Okumura C.Y."/>
            <person name="Schneider R."/>
            <person name="Smith A.J."/>
            <person name="Vanacova S."/>
            <person name="Villalvazo M."/>
            <person name="Haas B.J."/>
            <person name="Pertea M."/>
            <person name="Feldblyum T.V."/>
            <person name="Utterback T.R."/>
            <person name="Shu C.L."/>
            <person name="Osoegawa K."/>
            <person name="de Jong P.J."/>
            <person name="Hrdy I."/>
            <person name="Horvathova L."/>
            <person name="Zubacova Z."/>
            <person name="Dolezal P."/>
            <person name="Malik S.B."/>
            <person name="Logsdon J.M. Jr."/>
            <person name="Henze K."/>
            <person name="Gupta A."/>
            <person name="Wang C.C."/>
            <person name="Dunne R.L."/>
            <person name="Upcroft J.A."/>
            <person name="Upcroft P."/>
            <person name="White O."/>
            <person name="Salzberg S.L."/>
            <person name="Tang P."/>
            <person name="Chiu C.-H."/>
            <person name="Lee Y.-S."/>
            <person name="Embley T.M."/>
            <person name="Coombs G.H."/>
            <person name="Mottram J.C."/>
            <person name="Tachezy J."/>
            <person name="Fraser-Liggett C.M."/>
            <person name="Johnson P.J."/>
        </authorList>
    </citation>
    <scope>NUCLEOTIDE SEQUENCE [LARGE SCALE GENOMIC DNA]</scope>
    <source>
        <strain evidence="8">G3</strain>
    </source>
</reference>
<evidence type="ECO:0000256" key="2">
    <source>
        <dbReference type="ARBA" id="ARBA00004496"/>
    </source>
</evidence>
<evidence type="ECO:0000313" key="9">
    <source>
        <dbReference type="Proteomes" id="UP000001542"/>
    </source>
</evidence>
<dbReference type="STRING" id="5722.A2FEK1"/>
<protein>
    <submittedName>
        <fullName evidence="8">Uncharacterized protein</fullName>
    </submittedName>
</protein>
<evidence type="ECO:0000256" key="7">
    <source>
        <dbReference type="ARBA" id="ARBA00023242"/>
    </source>
</evidence>
<dbReference type="RefSeq" id="XP_001309613.1">
    <property type="nucleotide sequence ID" value="XM_001309612.1"/>
</dbReference>
<dbReference type="VEuPathDB" id="TrichDB:TVAGG3_0878010"/>
<dbReference type="PANTHER" id="PTHR12596">
    <property type="entry name" value="EXPORTIN 4,7-RELATED"/>
    <property type="match status" value="1"/>
</dbReference>
<evidence type="ECO:0000256" key="6">
    <source>
        <dbReference type="ARBA" id="ARBA00022927"/>
    </source>
</evidence>
<evidence type="ECO:0000256" key="3">
    <source>
        <dbReference type="ARBA" id="ARBA00009466"/>
    </source>
</evidence>
<proteinExistence type="inferred from homology"/>
<dbReference type="OMA" id="HHLYNES"/>
<evidence type="ECO:0000256" key="5">
    <source>
        <dbReference type="ARBA" id="ARBA00022490"/>
    </source>
</evidence>
<dbReference type="EMBL" id="DS113748">
    <property type="protein sequence ID" value="EAX96683.1"/>
    <property type="molecule type" value="Genomic_DNA"/>
</dbReference>
<dbReference type="InterPro" id="IPR044189">
    <property type="entry name" value="XPO4/7-like"/>
</dbReference>
<dbReference type="VEuPathDB" id="TrichDB:TVAG_489660"/>
<keyword evidence="9" id="KW-1185">Reference proteome</keyword>
<keyword evidence="4" id="KW-0813">Transport</keyword>
<evidence type="ECO:0000256" key="4">
    <source>
        <dbReference type="ARBA" id="ARBA00022448"/>
    </source>
</evidence>
<keyword evidence="7" id="KW-0539">Nucleus</keyword>
<dbReference type="Proteomes" id="UP000001542">
    <property type="component" value="Unassembled WGS sequence"/>
</dbReference>
<sequence>MSEGININDLNALILDHIENGTQNSIEKWNFEANHCEEADSLIHFSDVNPKVFDMATSYLYKNMMTNFSQFNPEEKQNYIQSLISVMQEKRELIANQTTASFERYFALLFVSIWGMDENNYHFLSEFINTSINDLNLFIVCIRFIDSMSYIAVEKKLSNFQLVCYLPFMLFTLNRLKQIISETNPNYYLLILLLKLFVTLSTFEYQIDGFKVHFPHVSYISNHFQVQTIINAERTDTVVFECEWPQSITSEDVATLIFESVSNLQPNDLNQGFLALKALATAGTFNTMTDKDSLDCKQMFVDKLLLFMKNFEISQVFQPSFFELTSLLWFTHQSIIEKFPRISKYEKYKEDFVQIFENIQKYVFTTDNFMDNTGSAQNIIWFWSTKDKNYIQIKISILFAFVDLIMDGISKDIEFFISFNDTESNSIFEYVRNLHEDEIWIIFEDLKNRLSALLTQFYTLVDSPDDQNQIEVIVACLSFLINFSTYMSIKMPTNYPPEAMQSLVSLYRTIIDVYQNILSLDPIENCYIQKSLMNFSSTIKLLPFADSSTSASQFFNLLAQDEGAYPIRNSNDLVCFIMKHFILILSDEKFLQNPEILTGVSQCLHKMLMDQNYRNKARDTGVGDLLLTARKHDQFKFDLENQKARRFLHAAIADILTDSSAPLSFALEFLMMYNHAFEAVTTVKSTIDEIIIAIIDFSGYFSQVQTTKQFMLFFDYVFPERIEHLNKLIPQFTDVRQILCLLKFWSIIFSKKQLIVFRKHSPNGVLFFKSSARMIKSILENHSDNILKTDSQQIICRYIILMSRIIEGLLDNNFVPYSVFKIFNDPVLVELISDSGKIITLIELDLAMDVEKVANALLSFVLALCKNHINIAIESTEGQCGPIILSCIGSYILHATNIVPATTVLSNLVNNINDISVLDKDSFDRLYRILWGNLYTNNATVGAISNCIYDIWQVYPESLDTFYETAVNFASNRDEFTRFYQEFRERIEVCEKTTFNSAVSTFVSSTKALITAPEEAFK</sequence>
<dbReference type="GO" id="GO:0005737">
    <property type="term" value="C:cytoplasm"/>
    <property type="evidence" value="ECO:0000318"/>
    <property type="project" value="GO_Central"/>
</dbReference>
<evidence type="ECO:0000256" key="1">
    <source>
        <dbReference type="ARBA" id="ARBA00004123"/>
    </source>
</evidence>
<accession>A2FEK1</accession>
<name>A2FEK1_TRIV3</name>
<dbReference type="OrthoDB" id="244158at2759"/>
<evidence type="ECO:0000313" key="8">
    <source>
        <dbReference type="EMBL" id="EAX96683.1"/>
    </source>
</evidence>
<keyword evidence="6" id="KW-0653">Protein transport</keyword>
<dbReference type="KEGG" id="tva:4754457"/>
<dbReference type="GO" id="GO:0005643">
    <property type="term" value="C:nuclear pore"/>
    <property type="evidence" value="ECO:0000318"/>
    <property type="project" value="GO_Central"/>
</dbReference>
<dbReference type="InParanoid" id="A2FEK1"/>
<organism evidence="8 9">
    <name type="scientific">Trichomonas vaginalis (strain ATCC PRA-98 / G3)</name>
    <dbReference type="NCBI Taxonomy" id="412133"/>
    <lineage>
        <taxon>Eukaryota</taxon>
        <taxon>Metamonada</taxon>
        <taxon>Parabasalia</taxon>
        <taxon>Trichomonadida</taxon>
        <taxon>Trichomonadidae</taxon>
        <taxon>Trichomonas</taxon>
    </lineage>
</organism>